<evidence type="ECO:0000256" key="1">
    <source>
        <dbReference type="SAM" id="Coils"/>
    </source>
</evidence>
<feature type="coiled-coil region" evidence="1">
    <location>
        <begin position="856"/>
        <end position="943"/>
    </location>
</feature>
<organism evidence="3 4">
    <name type="scientific">Botrytis galanthina</name>
    <dbReference type="NCBI Taxonomy" id="278940"/>
    <lineage>
        <taxon>Eukaryota</taxon>
        <taxon>Fungi</taxon>
        <taxon>Dikarya</taxon>
        <taxon>Ascomycota</taxon>
        <taxon>Pezizomycotina</taxon>
        <taxon>Leotiomycetes</taxon>
        <taxon>Helotiales</taxon>
        <taxon>Sclerotiniaceae</taxon>
        <taxon>Botrytis</taxon>
    </lineage>
</organism>
<protein>
    <submittedName>
        <fullName evidence="3">Uncharacterized protein</fullName>
    </submittedName>
</protein>
<dbReference type="EMBL" id="PQXL01000198">
    <property type="protein sequence ID" value="THV49373.1"/>
    <property type="molecule type" value="Genomic_DNA"/>
</dbReference>
<feature type="compositionally biased region" description="Basic and acidic residues" evidence="2">
    <location>
        <begin position="970"/>
        <end position="992"/>
    </location>
</feature>
<evidence type="ECO:0000313" key="3">
    <source>
        <dbReference type="EMBL" id="THV49373.1"/>
    </source>
</evidence>
<name>A0A4S8QVQ6_9HELO</name>
<proteinExistence type="predicted"/>
<sequence>MADHEQNDDGAIVIPDQQSDLWTAKTHNEALSIGIEYAKDWNMKDAFRELLLNWADAIKQSFSVSMEDLLYFHEISANGHKITVHHPETRKILGFLNFDKGKGFLEICNYQSQLSRKALRMGWTDKDSKDNLSGKYGEGLKIAALVMLRHASYQIRITASGYYWRLKWKANDKTVVDCAATKVDAKDGNKEFPQNQDETKFRLPNSSQDVSIKIGTVYGTSGSPLTEAQAKQWLNIYLYFNCSGPKEVIKTKYGAVILKNELRGRIYLKGVFLGKAPSSHQYKYGYDFYQGRLNRDKIWDVSQLPDWLMKLWGEAVKCGGNNVDRYLDLFQNTKQNWLDVKGASTRMSEFVAKSLWNRLQENNPQGTKFYHATLGSDKKIQSVLKKEPVPLSEELWKPLRKYTSVKTPSEYQREKFIGSNTVQIPDTPYCQSFLWILRATLFLYNEINFEIGFKDGDDIDLDICLDMKPDESRFLLHKSYMSFEQIHKAKSMDCILSQVCSSNSAGIVQMFTCEHIINYLHARIIQELQKNNISTGLSTADKEKGGTDLILEVRKCLKHMPRMIQLTHGHNNGELCVSWEDSEAGTFSRIHNIHLESHIILHRDSTCRQKHSEHVTRRDKASNDEIADRANCGCPQKIVSSLSSDNEIIFEGLISTESYFPKISRAKVPIAFFGFPPSPMKPLSNKPSTGMLATINKEENEDSCKTTMLAVTSEPNPKENLPVQARIMDKALYATPHKSLRDRMSYASTSIDGQLEKSESCRKILRHDIEKASLKIKELESSCDSLRIENENLSKKLKNAQSEQERLTQKMSNSAEPRTYTDALGVRIGDLNIKVATLEGELKKTRKCHTAQAAQLESSKKELDILKSENAALRKKLSEFHSKSSVDLKEAQVTIGKLRKKDNEVERNIVQLKADKEKLEEQILQANNQIERAIIEKEKAMVEKDEAIVQRNKAIKREKAIKSVLQSQWEEEKSSDEGSRHAPGIKRERSPDTLEQDVVNDVGNGSRSVKKVKRETAKIIELE</sequence>
<dbReference type="Proteomes" id="UP000308671">
    <property type="component" value="Unassembled WGS sequence"/>
</dbReference>
<keyword evidence="4" id="KW-1185">Reference proteome</keyword>
<evidence type="ECO:0000256" key="2">
    <source>
        <dbReference type="SAM" id="MobiDB-lite"/>
    </source>
</evidence>
<feature type="coiled-coil region" evidence="1">
    <location>
        <begin position="762"/>
        <end position="810"/>
    </location>
</feature>
<dbReference type="AlphaFoldDB" id="A0A4S8QVQ6"/>
<evidence type="ECO:0000313" key="4">
    <source>
        <dbReference type="Proteomes" id="UP000308671"/>
    </source>
</evidence>
<dbReference type="OrthoDB" id="5376140at2759"/>
<keyword evidence="1" id="KW-0175">Coiled coil</keyword>
<gene>
    <name evidence="3" type="ORF">BGAL_0198g00110</name>
</gene>
<feature type="region of interest" description="Disordered" evidence="2">
    <location>
        <begin position="966"/>
        <end position="1007"/>
    </location>
</feature>
<comment type="caution">
    <text evidence="3">The sequence shown here is derived from an EMBL/GenBank/DDBJ whole genome shotgun (WGS) entry which is preliminary data.</text>
</comment>
<reference evidence="3 4" key="1">
    <citation type="submission" date="2017-12" db="EMBL/GenBank/DDBJ databases">
        <title>Comparative genomics of Botrytis spp.</title>
        <authorList>
            <person name="Valero-Jimenez C.A."/>
            <person name="Tapia P."/>
            <person name="Veloso J."/>
            <person name="Silva-Moreno E."/>
            <person name="Staats M."/>
            <person name="Valdes J.H."/>
            <person name="Van Kan J.A.L."/>
        </authorList>
    </citation>
    <scope>NUCLEOTIDE SEQUENCE [LARGE SCALE GENOMIC DNA]</scope>
    <source>
        <strain evidence="3 4">MUCL435</strain>
    </source>
</reference>
<accession>A0A4S8QVQ6</accession>